<organism evidence="3 4">
    <name type="scientific">Clavelina lepadiformis</name>
    <name type="common">Light-bulb sea squirt</name>
    <name type="synonym">Ascidia lepadiformis</name>
    <dbReference type="NCBI Taxonomy" id="159417"/>
    <lineage>
        <taxon>Eukaryota</taxon>
        <taxon>Metazoa</taxon>
        <taxon>Chordata</taxon>
        <taxon>Tunicata</taxon>
        <taxon>Ascidiacea</taxon>
        <taxon>Aplousobranchia</taxon>
        <taxon>Clavelinidae</taxon>
        <taxon>Clavelina</taxon>
    </lineage>
</organism>
<feature type="region of interest" description="Disordered" evidence="1">
    <location>
        <begin position="223"/>
        <end position="311"/>
    </location>
</feature>
<feature type="compositionally biased region" description="Basic and acidic residues" evidence="1">
    <location>
        <begin position="22"/>
        <end position="32"/>
    </location>
</feature>
<feature type="compositionally biased region" description="Basic residues" evidence="1">
    <location>
        <begin position="60"/>
        <end position="70"/>
    </location>
</feature>
<feature type="compositionally biased region" description="Low complexity" evidence="1">
    <location>
        <begin position="247"/>
        <end position="264"/>
    </location>
</feature>
<evidence type="ECO:0000313" key="4">
    <source>
        <dbReference type="Proteomes" id="UP001642483"/>
    </source>
</evidence>
<feature type="transmembrane region" description="Helical" evidence="2">
    <location>
        <begin position="142"/>
        <end position="169"/>
    </location>
</feature>
<comment type="caution">
    <text evidence="3">The sequence shown here is derived from an EMBL/GenBank/DDBJ whole genome shotgun (WGS) entry which is preliminary data.</text>
</comment>
<feature type="transmembrane region" description="Helical" evidence="2">
    <location>
        <begin position="398"/>
        <end position="417"/>
    </location>
</feature>
<feature type="transmembrane region" description="Helical" evidence="2">
    <location>
        <begin position="365"/>
        <end position="386"/>
    </location>
</feature>
<keyword evidence="4" id="KW-1185">Reference proteome</keyword>
<dbReference type="Proteomes" id="UP001642483">
    <property type="component" value="Unassembled WGS sequence"/>
</dbReference>
<keyword evidence="2" id="KW-1133">Transmembrane helix</keyword>
<evidence type="ECO:0000313" key="3">
    <source>
        <dbReference type="EMBL" id="CAK8682836.1"/>
    </source>
</evidence>
<reference evidence="3 4" key="1">
    <citation type="submission" date="2024-02" db="EMBL/GenBank/DDBJ databases">
        <authorList>
            <person name="Daric V."/>
            <person name="Darras S."/>
        </authorList>
    </citation>
    <scope>NUCLEOTIDE SEQUENCE [LARGE SCALE GENOMIC DNA]</scope>
</reference>
<feature type="transmembrane region" description="Helical" evidence="2">
    <location>
        <begin position="498"/>
        <end position="516"/>
    </location>
</feature>
<proteinExistence type="predicted"/>
<feature type="compositionally biased region" description="Basic and acidic residues" evidence="1">
    <location>
        <begin position="71"/>
        <end position="117"/>
    </location>
</feature>
<gene>
    <name evidence="3" type="ORF">CVLEPA_LOCUS13605</name>
</gene>
<accession>A0ABP0FT74</accession>
<feature type="compositionally biased region" description="Polar residues" evidence="1">
    <location>
        <begin position="301"/>
        <end position="311"/>
    </location>
</feature>
<name>A0ABP0FT74_CLALP</name>
<feature type="region of interest" description="Disordered" evidence="1">
    <location>
        <begin position="1"/>
        <end position="117"/>
    </location>
</feature>
<sequence length="529" mass="59941">MTASVGEKSEESVTSPAENSELEAKSENDDPKGNSCFSEDGMETEIEVTPENSQNPDDKKKKKKLKKKKGESRENLNSEEEPKHPVEDEGNKDNKKMEQDEKHSEKNSDVERCGTDLSKPEKKSLARRIFGKRVNRRSTMNFLPFFCLTCIIPVIAVYCCDVIISVNVLQLDGVELVKRQDNLYNVCSIAPLRGLTFEYEHRIHNTVLKEVLRLRSERTKRQAPDIVEAQEGPELVTATDGRSTSNSQTTEMTSPTEPSSSEESVQNTQSGVASAIPSSDVNPTASEIVSIDETMKEENVTEQPDPTTTSAGYEMTTVCEIYQTTGNYCESDDYFVQRHREAVRQDKKNDWYSTELAVLKRYQQALFFLFTVIGVIFLMSSIALRFDAYFRERWSSSILVMFMLYMISMSLTAKVFAIQTGSNGLRCFLCRMVSYCDDIDPWNMSPSAGNFPLHINWTLVVVVSYVLKIYDCIAIGFLTLKFVLDSDNAWWVSVLKTVSWVIIFPLMVVTPTAGVIRYEVLPVRFIYTL</sequence>
<keyword evidence="2" id="KW-0472">Membrane</keyword>
<keyword evidence="2" id="KW-0812">Transmembrane</keyword>
<evidence type="ECO:0000256" key="1">
    <source>
        <dbReference type="SAM" id="MobiDB-lite"/>
    </source>
</evidence>
<evidence type="ECO:0000256" key="2">
    <source>
        <dbReference type="SAM" id="Phobius"/>
    </source>
</evidence>
<feature type="compositionally biased region" description="Polar residues" evidence="1">
    <location>
        <begin position="265"/>
        <end position="287"/>
    </location>
</feature>
<feature type="transmembrane region" description="Helical" evidence="2">
    <location>
        <begin position="457"/>
        <end position="478"/>
    </location>
</feature>
<dbReference type="EMBL" id="CAWYQH010000096">
    <property type="protein sequence ID" value="CAK8682836.1"/>
    <property type="molecule type" value="Genomic_DNA"/>
</dbReference>
<protein>
    <submittedName>
        <fullName evidence="3">Uncharacterized protein</fullName>
    </submittedName>
</protein>